<dbReference type="Proteomes" id="UP001642409">
    <property type="component" value="Unassembled WGS sequence"/>
</dbReference>
<dbReference type="EMBL" id="CATOUU010000665">
    <property type="protein sequence ID" value="CAI9939518.1"/>
    <property type="molecule type" value="Genomic_DNA"/>
</dbReference>
<gene>
    <name evidence="1" type="ORF">HINF_LOCUS27163</name>
    <name evidence="2" type="ORF">HINF_LOCUS69854</name>
</gene>
<evidence type="ECO:0000313" key="3">
    <source>
        <dbReference type="Proteomes" id="UP001642409"/>
    </source>
</evidence>
<organism evidence="1">
    <name type="scientific">Hexamita inflata</name>
    <dbReference type="NCBI Taxonomy" id="28002"/>
    <lineage>
        <taxon>Eukaryota</taxon>
        <taxon>Metamonada</taxon>
        <taxon>Diplomonadida</taxon>
        <taxon>Hexamitidae</taxon>
        <taxon>Hexamitinae</taxon>
        <taxon>Hexamita</taxon>
    </lineage>
</organism>
<protein>
    <submittedName>
        <fullName evidence="2">Hypothetical_protein</fullName>
    </submittedName>
</protein>
<accession>A0AA86PJ93</accession>
<comment type="caution">
    <text evidence="1">The sequence shown here is derived from an EMBL/GenBank/DDBJ whole genome shotgun (WGS) entry which is preliminary data.</text>
</comment>
<reference evidence="1" key="1">
    <citation type="submission" date="2023-06" db="EMBL/GenBank/DDBJ databases">
        <authorList>
            <person name="Kurt Z."/>
        </authorList>
    </citation>
    <scope>NUCLEOTIDE SEQUENCE</scope>
</reference>
<evidence type="ECO:0000313" key="1">
    <source>
        <dbReference type="EMBL" id="CAI9939518.1"/>
    </source>
</evidence>
<dbReference type="AlphaFoldDB" id="A0AA86PJ93"/>
<reference evidence="2 3" key="2">
    <citation type="submission" date="2024-07" db="EMBL/GenBank/DDBJ databases">
        <authorList>
            <person name="Akdeniz Z."/>
        </authorList>
    </citation>
    <scope>NUCLEOTIDE SEQUENCE [LARGE SCALE GENOMIC DNA]</scope>
</reference>
<evidence type="ECO:0000313" key="2">
    <source>
        <dbReference type="EMBL" id="CAL6098962.1"/>
    </source>
</evidence>
<sequence length="209" mass="24361">MIYIHFFYCEKQMTIIVLLSTIVKSKLLSIVGWLQILPSATDLAEPHLRKWDAARNEKRDQMNPSSITLNKAGISAMPLQLQRRNAKPNRSCISSTIVEVYILQKYSQKSQIHFPSIIDFLQKVSQSNLGLIQVIQGQQCLISIVSLYFVISCIHERKTKTQDSQNRHSNRVFTLQNHRLHIYLHVILNQFYDVYQYINDCKNRLIDNV</sequence>
<keyword evidence="3" id="KW-1185">Reference proteome</keyword>
<dbReference type="EMBL" id="CAXDID020000515">
    <property type="protein sequence ID" value="CAL6098962.1"/>
    <property type="molecule type" value="Genomic_DNA"/>
</dbReference>
<proteinExistence type="predicted"/>
<name>A0AA86PJ93_9EUKA</name>